<dbReference type="InterPro" id="IPR038749">
    <property type="entry name" value="Sld5_GINS_A"/>
</dbReference>
<evidence type="ECO:0000256" key="6">
    <source>
        <dbReference type="SAM" id="MobiDB-lite"/>
    </source>
</evidence>
<dbReference type="CDD" id="cd11711">
    <property type="entry name" value="GINS_A_Sld5"/>
    <property type="match status" value="1"/>
</dbReference>
<name>A0ABD3PYP6_9STRA</name>
<dbReference type="GO" id="GO:0005634">
    <property type="term" value="C:nucleus"/>
    <property type="evidence" value="ECO:0007669"/>
    <property type="project" value="UniProtKB-SubCell"/>
</dbReference>
<reference evidence="9 10" key="1">
    <citation type="journal article" date="2020" name="G3 (Bethesda)">
        <title>Improved Reference Genome for Cyclotella cryptica CCMP332, a Model for Cell Wall Morphogenesis, Salinity Adaptation, and Lipid Production in Diatoms (Bacillariophyta).</title>
        <authorList>
            <person name="Roberts W.R."/>
            <person name="Downey K.M."/>
            <person name="Ruck E.C."/>
            <person name="Traller J.C."/>
            <person name="Alverson A.J."/>
        </authorList>
    </citation>
    <scope>NUCLEOTIDE SEQUENCE [LARGE SCALE GENOMIC DNA]</scope>
    <source>
        <strain evidence="9 10">CCMP332</strain>
    </source>
</reference>
<feature type="domain" description="DNA replication complex GINS protein SLD5 C-terminal" evidence="8">
    <location>
        <begin position="228"/>
        <end position="298"/>
    </location>
</feature>
<sequence>MADLHNLLDEINNDAPEADEGAALQIYDDHPQDQAPAVKARIPAALAAAADQRDSGTKYEDGEADAEEGEAHLPDPEYEQLKSLWTQELACPELMPSDAETVSLHVDLLEGQEETIEDLLQRSKEHQRQFSGEGAASGELAALMAQITKMDLDRTRFMLVDLARVRMAKIENHALHNMTMTDRMTEEEVSYLRQYGELVEKHYRRTVLNHLPKEAWKKLDEPEMIDSPNLEEFVFCRVLEPIQIDTSADHTNDLDGDLNGQDGEDLVDTIQEHATGAYLIVMYKSIRELVLDGKVELLM</sequence>
<feature type="compositionally biased region" description="Low complexity" evidence="6">
    <location>
        <begin position="35"/>
        <end position="50"/>
    </location>
</feature>
<dbReference type="InterPro" id="IPR036224">
    <property type="entry name" value="GINS_bundle-like_dom_sf"/>
</dbReference>
<keyword evidence="10" id="KW-1185">Reference proteome</keyword>
<dbReference type="Gene3D" id="1.20.58.1030">
    <property type="match status" value="1"/>
</dbReference>
<accession>A0ABD3PYP6</accession>
<dbReference type="InterPro" id="IPR031633">
    <property type="entry name" value="SLD5_C"/>
</dbReference>
<organism evidence="9 10">
    <name type="scientific">Cyclotella cryptica</name>
    <dbReference type="NCBI Taxonomy" id="29204"/>
    <lineage>
        <taxon>Eukaryota</taxon>
        <taxon>Sar</taxon>
        <taxon>Stramenopiles</taxon>
        <taxon>Ochrophyta</taxon>
        <taxon>Bacillariophyta</taxon>
        <taxon>Coscinodiscophyceae</taxon>
        <taxon>Thalassiosirophycidae</taxon>
        <taxon>Stephanodiscales</taxon>
        <taxon>Stephanodiscaceae</taxon>
        <taxon>Cyclotella</taxon>
    </lineage>
</organism>
<dbReference type="AlphaFoldDB" id="A0ABD3PYP6"/>
<dbReference type="SUPFAM" id="SSF160059">
    <property type="entry name" value="PriA/YqbF domain"/>
    <property type="match status" value="1"/>
</dbReference>
<feature type="compositionally biased region" description="Basic and acidic residues" evidence="6">
    <location>
        <begin position="51"/>
        <end position="61"/>
    </location>
</feature>
<proteinExistence type="inferred from homology"/>
<dbReference type="PANTHER" id="PTHR21206:SF0">
    <property type="entry name" value="DNA REPLICATION COMPLEX GINS PROTEIN SLD5"/>
    <property type="match status" value="1"/>
</dbReference>
<evidence type="ECO:0000256" key="1">
    <source>
        <dbReference type="ARBA" id="ARBA00004123"/>
    </source>
</evidence>
<dbReference type="SUPFAM" id="SSF158573">
    <property type="entry name" value="GINS helical bundle-like"/>
    <property type="match status" value="1"/>
</dbReference>
<evidence type="ECO:0000256" key="5">
    <source>
        <dbReference type="ARBA" id="ARBA00023242"/>
    </source>
</evidence>
<dbReference type="InterPro" id="IPR021151">
    <property type="entry name" value="GINS_A"/>
</dbReference>
<keyword evidence="4" id="KW-0235">DNA replication</keyword>
<evidence type="ECO:0000259" key="8">
    <source>
        <dbReference type="Pfam" id="PF16922"/>
    </source>
</evidence>
<evidence type="ECO:0000313" key="10">
    <source>
        <dbReference type="Proteomes" id="UP001516023"/>
    </source>
</evidence>
<dbReference type="Proteomes" id="UP001516023">
    <property type="component" value="Unassembled WGS sequence"/>
</dbReference>
<feature type="domain" description="GINS subunit" evidence="7">
    <location>
        <begin position="148"/>
        <end position="205"/>
    </location>
</feature>
<dbReference type="PANTHER" id="PTHR21206">
    <property type="entry name" value="SLD5 PROTEIN"/>
    <property type="match status" value="1"/>
</dbReference>
<gene>
    <name evidence="9" type="ORF">HJC23_003793</name>
</gene>
<evidence type="ECO:0000256" key="4">
    <source>
        <dbReference type="ARBA" id="ARBA00022705"/>
    </source>
</evidence>
<comment type="similarity">
    <text evidence="2">Belongs to the GINS4/SLD5 family.</text>
</comment>
<comment type="caution">
    <text evidence="9">The sequence shown here is derived from an EMBL/GenBank/DDBJ whole genome shotgun (WGS) entry which is preliminary data.</text>
</comment>
<dbReference type="EMBL" id="JABMIG020000092">
    <property type="protein sequence ID" value="KAL3793283.1"/>
    <property type="molecule type" value="Genomic_DNA"/>
</dbReference>
<dbReference type="CDD" id="cd21692">
    <property type="entry name" value="GINS_B_Sld5"/>
    <property type="match status" value="1"/>
</dbReference>
<evidence type="ECO:0000313" key="9">
    <source>
        <dbReference type="EMBL" id="KAL3793283.1"/>
    </source>
</evidence>
<feature type="region of interest" description="Disordered" evidence="6">
    <location>
        <begin position="1"/>
        <end position="73"/>
    </location>
</feature>
<evidence type="ECO:0000256" key="2">
    <source>
        <dbReference type="ARBA" id="ARBA00008187"/>
    </source>
</evidence>
<evidence type="ECO:0000256" key="3">
    <source>
        <dbReference type="ARBA" id="ARBA00014804"/>
    </source>
</evidence>
<keyword evidence="5" id="KW-0539">Nucleus</keyword>
<dbReference type="Pfam" id="PF16922">
    <property type="entry name" value="SLD5_C"/>
    <property type="match status" value="1"/>
</dbReference>
<evidence type="ECO:0000259" key="7">
    <source>
        <dbReference type="Pfam" id="PF05916"/>
    </source>
</evidence>
<dbReference type="GO" id="GO:0006260">
    <property type="term" value="P:DNA replication"/>
    <property type="evidence" value="ECO:0007669"/>
    <property type="project" value="UniProtKB-KW"/>
</dbReference>
<comment type="subcellular location">
    <subcellularLocation>
        <location evidence="1">Nucleus</location>
    </subcellularLocation>
</comment>
<protein>
    <recommendedName>
        <fullName evidence="3">DNA replication complex GINS protein SLD5</fullName>
    </recommendedName>
</protein>
<dbReference type="Pfam" id="PF05916">
    <property type="entry name" value="Sld5"/>
    <property type="match status" value="1"/>
</dbReference>
<dbReference type="InterPro" id="IPR008591">
    <property type="entry name" value="GINS_Sld5"/>
</dbReference>